<dbReference type="GO" id="GO:0016758">
    <property type="term" value="F:hexosyltransferase activity"/>
    <property type="evidence" value="ECO:0007669"/>
    <property type="project" value="InterPro"/>
</dbReference>
<comment type="caution">
    <text evidence="12">The sequence shown here is derived from an EMBL/GenBank/DDBJ whole genome shotgun (WGS) entry which is preliminary data.</text>
</comment>
<evidence type="ECO:0000256" key="4">
    <source>
        <dbReference type="ARBA" id="ARBA00022679"/>
    </source>
</evidence>
<dbReference type="FunFam" id="3.90.550.50:FF:000001">
    <property type="entry name" value="Hexosyltransferase"/>
    <property type="match status" value="1"/>
</dbReference>
<dbReference type="AlphaFoldDB" id="A0AA88IQH2"/>
<keyword evidence="3 11" id="KW-0328">Glycosyltransferase</keyword>
<reference evidence="12" key="1">
    <citation type="submission" date="2023-07" db="EMBL/GenBank/DDBJ databases">
        <title>Chromosome-level genome assembly of Artemia franciscana.</title>
        <authorList>
            <person name="Jo E."/>
        </authorList>
    </citation>
    <scope>NUCLEOTIDE SEQUENCE</scope>
    <source>
        <tissue evidence="12">Whole body</tissue>
    </source>
</reference>
<protein>
    <recommendedName>
        <fullName evidence="11">Hexosyltransferase</fullName>
        <ecNumber evidence="11">2.4.1.-</ecNumber>
    </recommendedName>
</protein>
<organism evidence="12 13">
    <name type="scientific">Artemia franciscana</name>
    <name type="common">Brine shrimp</name>
    <name type="synonym">Artemia sanfranciscana</name>
    <dbReference type="NCBI Taxonomy" id="6661"/>
    <lineage>
        <taxon>Eukaryota</taxon>
        <taxon>Metazoa</taxon>
        <taxon>Ecdysozoa</taxon>
        <taxon>Arthropoda</taxon>
        <taxon>Crustacea</taxon>
        <taxon>Branchiopoda</taxon>
        <taxon>Anostraca</taxon>
        <taxon>Artemiidae</taxon>
        <taxon>Artemia</taxon>
    </lineage>
</organism>
<dbReference type="InterPro" id="IPR002659">
    <property type="entry name" value="Glyco_trans_31"/>
</dbReference>
<comment type="similarity">
    <text evidence="2 11">Belongs to the glycosyltransferase 31 family.</text>
</comment>
<dbReference type="Proteomes" id="UP001187531">
    <property type="component" value="Unassembled WGS sequence"/>
</dbReference>
<keyword evidence="13" id="KW-1185">Reference proteome</keyword>
<sequence length="254" mass="29328">MYVVAIHSASDNIRARLAIRNTWGNLSDLHVPVIFFIGLSISKTVNDDLIDEFKAYQDLVLGNFIDTYRNLTWKHLMLLNWTKKFCPTAKYVLKFDDDILADVRAMTSYLDRLDNNTSIICSIVSKAMVQRGARSKWCVPKQEYCNGTYPLYCNGFAVAYPMQSIPSLLNLSKEADYFWIDDVFVTGILAEKAKIQRVSADIFVLPSDFILKIIVKHQSEGKARTIFKDKYIVPLENQRDRDLAQLWHRLRKAF</sequence>
<dbReference type="EC" id="2.4.1.-" evidence="11"/>
<dbReference type="GO" id="GO:0006493">
    <property type="term" value="P:protein O-linked glycosylation"/>
    <property type="evidence" value="ECO:0007669"/>
    <property type="project" value="TreeGrafter"/>
</dbReference>
<evidence type="ECO:0000256" key="2">
    <source>
        <dbReference type="ARBA" id="ARBA00008661"/>
    </source>
</evidence>
<proteinExistence type="inferred from homology"/>
<evidence type="ECO:0000256" key="8">
    <source>
        <dbReference type="ARBA" id="ARBA00023034"/>
    </source>
</evidence>
<gene>
    <name evidence="12" type="ORF">QYM36_000380</name>
</gene>
<evidence type="ECO:0000256" key="11">
    <source>
        <dbReference type="RuleBase" id="RU363063"/>
    </source>
</evidence>
<keyword evidence="10" id="KW-0325">Glycoprotein</keyword>
<evidence type="ECO:0000256" key="1">
    <source>
        <dbReference type="ARBA" id="ARBA00004323"/>
    </source>
</evidence>
<dbReference type="EMBL" id="JAVRJZ010000002">
    <property type="protein sequence ID" value="KAK2725887.1"/>
    <property type="molecule type" value="Genomic_DNA"/>
</dbReference>
<dbReference type="Gene3D" id="3.90.550.50">
    <property type="match status" value="1"/>
</dbReference>
<evidence type="ECO:0000313" key="12">
    <source>
        <dbReference type="EMBL" id="KAK2725887.1"/>
    </source>
</evidence>
<evidence type="ECO:0000256" key="7">
    <source>
        <dbReference type="ARBA" id="ARBA00022989"/>
    </source>
</evidence>
<dbReference type="PANTHER" id="PTHR11214:SF376">
    <property type="entry name" value="HEXOSYLTRANSFERASE"/>
    <property type="match status" value="1"/>
</dbReference>
<comment type="subcellular location">
    <subcellularLocation>
        <location evidence="1 11">Golgi apparatus membrane</location>
        <topology evidence="1 11">Single-pass type II membrane protein</topology>
    </subcellularLocation>
</comment>
<keyword evidence="5" id="KW-0812">Transmembrane</keyword>
<name>A0AA88IQH2_ARTSF</name>
<keyword evidence="9" id="KW-0472">Membrane</keyword>
<keyword evidence="4" id="KW-0808">Transferase</keyword>
<evidence type="ECO:0000256" key="10">
    <source>
        <dbReference type="ARBA" id="ARBA00023180"/>
    </source>
</evidence>
<evidence type="ECO:0000313" key="13">
    <source>
        <dbReference type="Proteomes" id="UP001187531"/>
    </source>
</evidence>
<dbReference type="GO" id="GO:0000139">
    <property type="term" value="C:Golgi membrane"/>
    <property type="evidence" value="ECO:0007669"/>
    <property type="project" value="UniProtKB-SubCell"/>
</dbReference>
<dbReference type="PANTHER" id="PTHR11214">
    <property type="entry name" value="BETA-1,3-N-ACETYLGLUCOSAMINYLTRANSFERASE"/>
    <property type="match status" value="1"/>
</dbReference>
<dbReference type="Pfam" id="PF01762">
    <property type="entry name" value="Galactosyl_T"/>
    <property type="match status" value="1"/>
</dbReference>
<evidence type="ECO:0000256" key="5">
    <source>
        <dbReference type="ARBA" id="ARBA00022692"/>
    </source>
</evidence>
<accession>A0AA88IQH2</accession>
<keyword evidence="8 11" id="KW-0333">Golgi apparatus</keyword>
<evidence type="ECO:0000256" key="6">
    <source>
        <dbReference type="ARBA" id="ARBA00022968"/>
    </source>
</evidence>
<keyword evidence="6" id="KW-0735">Signal-anchor</keyword>
<evidence type="ECO:0000256" key="9">
    <source>
        <dbReference type="ARBA" id="ARBA00023136"/>
    </source>
</evidence>
<keyword evidence="7" id="KW-1133">Transmembrane helix</keyword>
<evidence type="ECO:0000256" key="3">
    <source>
        <dbReference type="ARBA" id="ARBA00022676"/>
    </source>
</evidence>